<organism evidence="1 2">
    <name type="scientific">Phytophthora palmivora</name>
    <dbReference type="NCBI Taxonomy" id="4796"/>
    <lineage>
        <taxon>Eukaryota</taxon>
        <taxon>Sar</taxon>
        <taxon>Stramenopiles</taxon>
        <taxon>Oomycota</taxon>
        <taxon>Peronosporomycetes</taxon>
        <taxon>Peronosporales</taxon>
        <taxon>Peronosporaceae</taxon>
        <taxon>Phytophthora</taxon>
    </lineage>
</organism>
<sequence>MDAVIKNAYKEQTYPDPLKDRIKNQGAVLDLVASIDPKFWKFSRAFVGLSTTFYAVKNKLRLWLEDRKWLEQDWLRVEADVDLFGLETETSGLSRDAVYERHQTLANEVIAKFATSPLSLEFTTPSGKGLISFDNIVGGVCNGWLKKAPSCKLVIDPIEWVTIPRQPDFTSCGELVVVQAYSYLIGNRRWQSGNVYEDDVKIKRLRILWIMLGTSRSRGLAAETG</sequence>
<protein>
    <submittedName>
        <fullName evidence="1">Uncharacterized protein</fullName>
    </submittedName>
</protein>
<evidence type="ECO:0000313" key="2">
    <source>
        <dbReference type="Proteomes" id="UP000237271"/>
    </source>
</evidence>
<dbReference type="Proteomes" id="UP000237271">
    <property type="component" value="Unassembled WGS sequence"/>
</dbReference>
<name>A0A2P4WX26_9STRA</name>
<dbReference type="OrthoDB" id="125863at2759"/>
<dbReference type="AlphaFoldDB" id="A0A2P4WX26"/>
<accession>A0A2P4WX26</accession>
<dbReference type="EMBL" id="NCKW01020479">
    <property type="protein sequence ID" value="POM57846.1"/>
    <property type="molecule type" value="Genomic_DNA"/>
</dbReference>
<reference evidence="1 2" key="1">
    <citation type="journal article" date="2017" name="Genome Biol. Evol.">
        <title>Phytophthora megakarya and P. palmivora, closely related causal agents of cacao black pod rot, underwent increases in genome sizes and gene numbers by different mechanisms.</title>
        <authorList>
            <person name="Ali S.S."/>
            <person name="Shao J."/>
            <person name="Lary D.J."/>
            <person name="Kronmiller B."/>
            <person name="Shen D."/>
            <person name="Strem M.D."/>
            <person name="Amoako-Attah I."/>
            <person name="Akrofi A.Y."/>
            <person name="Begoude B.A."/>
            <person name="Ten Hoopen G.M."/>
            <person name="Coulibaly K."/>
            <person name="Kebe B.I."/>
            <person name="Melnick R.L."/>
            <person name="Guiltinan M.J."/>
            <person name="Tyler B.M."/>
            <person name="Meinhardt L.W."/>
            <person name="Bailey B.A."/>
        </authorList>
    </citation>
    <scope>NUCLEOTIDE SEQUENCE [LARGE SCALE GENOMIC DNA]</scope>
    <source>
        <strain evidence="2">sbr112.9</strain>
    </source>
</reference>
<keyword evidence="2" id="KW-1185">Reference proteome</keyword>
<proteinExistence type="predicted"/>
<comment type="caution">
    <text evidence="1">The sequence shown here is derived from an EMBL/GenBank/DDBJ whole genome shotgun (WGS) entry which is preliminary data.</text>
</comment>
<gene>
    <name evidence="1" type="ORF">PHPALM_37594</name>
</gene>
<evidence type="ECO:0000313" key="1">
    <source>
        <dbReference type="EMBL" id="POM57846.1"/>
    </source>
</evidence>